<dbReference type="CDD" id="cd12148">
    <property type="entry name" value="fungal_TF_MHR"/>
    <property type="match status" value="1"/>
</dbReference>
<gene>
    <name evidence="7" type="ORF">DMC30DRAFT_290247</name>
</gene>
<dbReference type="Proteomes" id="UP000311382">
    <property type="component" value="Unassembled WGS sequence"/>
</dbReference>
<keyword evidence="3" id="KW-0238">DNA-binding</keyword>
<dbReference type="AlphaFoldDB" id="A0A5C5FS86"/>
<dbReference type="GO" id="GO:0000976">
    <property type="term" value="F:transcription cis-regulatory region binding"/>
    <property type="evidence" value="ECO:0007669"/>
    <property type="project" value="TreeGrafter"/>
</dbReference>
<evidence type="ECO:0000313" key="8">
    <source>
        <dbReference type="Proteomes" id="UP000311382"/>
    </source>
</evidence>
<keyword evidence="5" id="KW-0539">Nucleus</keyword>
<evidence type="ECO:0000256" key="5">
    <source>
        <dbReference type="ARBA" id="ARBA00023242"/>
    </source>
</evidence>
<feature type="compositionally biased region" description="Basic and acidic residues" evidence="6">
    <location>
        <begin position="284"/>
        <end position="297"/>
    </location>
</feature>
<feature type="compositionally biased region" description="Low complexity" evidence="6">
    <location>
        <begin position="124"/>
        <end position="157"/>
    </location>
</feature>
<reference evidence="7 8" key="1">
    <citation type="submission" date="2019-03" db="EMBL/GenBank/DDBJ databases">
        <title>Rhodosporidium diobovatum UCD-FST 08-225 genome sequencing, assembly, and annotation.</title>
        <authorList>
            <person name="Fakankun I.U."/>
            <person name="Fristensky B."/>
            <person name="Levin D.B."/>
        </authorList>
    </citation>
    <scope>NUCLEOTIDE SEQUENCE [LARGE SCALE GENOMIC DNA]</scope>
    <source>
        <strain evidence="7 8">UCD-FST 08-225</strain>
    </source>
</reference>
<proteinExistence type="predicted"/>
<name>A0A5C5FS86_9BASI</name>
<dbReference type="OrthoDB" id="4454541at2759"/>
<feature type="compositionally biased region" description="Basic residues" evidence="6">
    <location>
        <begin position="158"/>
        <end position="169"/>
    </location>
</feature>
<evidence type="ECO:0000256" key="2">
    <source>
        <dbReference type="ARBA" id="ARBA00023015"/>
    </source>
</evidence>
<evidence type="ECO:0000256" key="4">
    <source>
        <dbReference type="ARBA" id="ARBA00023163"/>
    </source>
</evidence>
<feature type="region of interest" description="Disordered" evidence="6">
    <location>
        <begin position="1"/>
        <end position="28"/>
    </location>
</feature>
<keyword evidence="2" id="KW-0805">Transcription regulation</keyword>
<dbReference type="EMBL" id="SOZI01000087">
    <property type="protein sequence ID" value="TNY19703.1"/>
    <property type="molecule type" value="Genomic_DNA"/>
</dbReference>
<feature type="compositionally biased region" description="Low complexity" evidence="6">
    <location>
        <begin position="78"/>
        <end position="109"/>
    </location>
</feature>
<feature type="compositionally biased region" description="Low complexity" evidence="6">
    <location>
        <begin position="193"/>
        <end position="203"/>
    </location>
</feature>
<feature type="region of interest" description="Disordered" evidence="6">
    <location>
        <begin position="75"/>
        <end position="203"/>
    </location>
</feature>
<dbReference type="GO" id="GO:0000981">
    <property type="term" value="F:DNA-binding transcription factor activity, RNA polymerase II-specific"/>
    <property type="evidence" value="ECO:0007669"/>
    <property type="project" value="TreeGrafter"/>
</dbReference>
<feature type="compositionally biased region" description="Low complexity" evidence="6">
    <location>
        <begin position="170"/>
        <end position="186"/>
    </location>
</feature>
<sequence>MRFVAKATRMRSRSVAQSDRVLSGSPREKTAGQLAFWKRASTSAHSRGARRSISLACLLRSCHTGQTCVARPCSTTVPRRAPTRNTSTPPSSSTSSMRLPPPLLLTSPGHPSPREPRPPHPTRRAAASQAQSVRATASPPARRSSAPGRTSRRGSQSPRRRPSSARPRRACTAGGARRAARAWRAGRAGGAGRPASRASLRASAPTTCVGAWTRSRLLMAPRRSRLRALSPHLGPESLHRPQSLTLRARVARHSSASMTPLEARLARLESELALIRSAASSHTARLDRLERRDEPVEARGSQWSEVGDSEGFTPPEGGKKRHRRDSAEFQAFAIKAFDLFWEMYAPLAPYIVPTTDRFEEVKERSPLLMHCIVAVASRHSSDNALVEFNRNEALRLIRETLHAERPVTLDDLKGSLVWNAWLGKGAPPGHTVTLALQLDLPRSLERLVASASEPSAAAAVFEQLMPAARIWLTLYAQDIWLSFSLNRRPLVTIDVSVTSSRLLLAFPALRPVDARLIAQSELVTVLGVVQESFLKLQRQSVEQTIQVIQQANAHLESWIATWSGWASTQEEEAGKYILASFSVMLQSARFFANTLGLRDITSAEEFLPIHLPFLRTALDAAVRIQGIHRAQKVAHSAEMTMISLSSGALFLLKMIKLVPSAFSPTDSPAYPSTAFPASFSKALAEQLTSASSPDTSASSQQHSFPSIKQAFAAARHSAALLACAPSSQQKRAQAVRAAVERLEAEMAVPHASLLASSSAAPASASAAAGPNPGPGSAGVKRAREDDALSSPARPSPRAPQHPPTPYWSLGLGFSPGGTLGGETITPPAGFWATDSADVLAAVARSGEASGADGTAGGVAGGPAELDELTIESLIGTDSFWNWTQTLPAQDIHALVS</sequence>
<accession>A0A5C5FS86</accession>
<dbReference type="InterPro" id="IPR051089">
    <property type="entry name" value="prtT"/>
</dbReference>
<feature type="compositionally biased region" description="Pro residues" evidence="6">
    <location>
        <begin position="793"/>
        <end position="805"/>
    </location>
</feature>
<comment type="subcellular location">
    <subcellularLocation>
        <location evidence="1">Nucleus</location>
    </subcellularLocation>
</comment>
<dbReference type="PANTHER" id="PTHR31845:SF17">
    <property type="entry name" value="ZN(II)2CYS6 TRANSCRIPTION FACTOR (EUROFUNG)"/>
    <property type="match status" value="1"/>
</dbReference>
<evidence type="ECO:0000256" key="3">
    <source>
        <dbReference type="ARBA" id="ARBA00023125"/>
    </source>
</evidence>
<keyword evidence="8" id="KW-1185">Reference proteome</keyword>
<organism evidence="7 8">
    <name type="scientific">Rhodotorula diobovata</name>
    <dbReference type="NCBI Taxonomy" id="5288"/>
    <lineage>
        <taxon>Eukaryota</taxon>
        <taxon>Fungi</taxon>
        <taxon>Dikarya</taxon>
        <taxon>Basidiomycota</taxon>
        <taxon>Pucciniomycotina</taxon>
        <taxon>Microbotryomycetes</taxon>
        <taxon>Sporidiobolales</taxon>
        <taxon>Sporidiobolaceae</taxon>
        <taxon>Rhodotorula</taxon>
    </lineage>
</organism>
<comment type="caution">
    <text evidence="7">The sequence shown here is derived from an EMBL/GenBank/DDBJ whole genome shotgun (WGS) entry which is preliminary data.</text>
</comment>
<feature type="region of interest" description="Disordered" evidence="6">
    <location>
        <begin position="763"/>
        <end position="812"/>
    </location>
</feature>
<protein>
    <submittedName>
        <fullName evidence="7">Uncharacterized protein</fullName>
    </submittedName>
</protein>
<evidence type="ECO:0000256" key="1">
    <source>
        <dbReference type="ARBA" id="ARBA00004123"/>
    </source>
</evidence>
<feature type="region of interest" description="Disordered" evidence="6">
    <location>
        <begin position="284"/>
        <end position="324"/>
    </location>
</feature>
<evidence type="ECO:0000313" key="7">
    <source>
        <dbReference type="EMBL" id="TNY19703.1"/>
    </source>
</evidence>
<dbReference type="GO" id="GO:0005634">
    <property type="term" value="C:nucleus"/>
    <property type="evidence" value="ECO:0007669"/>
    <property type="project" value="UniProtKB-SubCell"/>
</dbReference>
<dbReference type="STRING" id="5288.A0A5C5FS86"/>
<evidence type="ECO:0000256" key="6">
    <source>
        <dbReference type="SAM" id="MobiDB-lite"/>
    </source>
</evidence>
<keyword evidence="4" id="KW-0804">Transcription</keyword>
<dbReference type="PANTHER" id="PTHR31845">
    <property type="entry name" value="FINGER DOMAIN PROTEIN, PUTATIVE-RELATED"/>
    <property type="match status" value="1"/>
</dbReference>